<dbReference type="AlphaFoldDB" id="A0A512HNY3"/>
<reference evidence="1 2" key="1">
    <citation type="submission" date="2019-07" db="EMBL/GenBank/DDBJ databases">
        <title>Whole genome shotgun sequence of Rhizobium naphthalenivorans NBRC 107585.</title>
        <authorList>
            <person name="Hosoyama A."/>
            <person name="Uohara A."/>
            <person name="Ohji S."/>
            <person name="Ichikawa N."/>
        </authorList>
    </citation>
    <scope>NUCLEOTIDE SEQUENCE [LARGE SCALE GENOMIC DNA]</scope>
    <source>
        <strain evidence="1 2">NBRC 107585</strain>
    </source>
</reference>
<name>A0A512HNY3_9HYPH</name>
<accession>A0A512HNY3</accession>
<dbReference type="EMBL" id="BJZP01000031">
    <property type="protein sequence ID" value="GEO87163.1"/>
    <property type="molecule type" value="Genomic_DNA"/>
</dbReference>
<evidence type="ECO:0000313" key="1">
    <source>
        <dbReference type="EMBL" id="GEO87163.1"/>
    </source>
</evidence>
<dbReference type="Proteomes" id="UP000321717">
    <property type="component" value="Unassembled WGS sequence"/>
</dbReference>
<organism evidence="1 2">
    <name type="scientific">Ciceribacter naphthalenivorans</name>
    <dbReference type="NCBI Taxonomy" id="1118451"/>
    <lineage>
        <taxon>Bacteria</taxon>
        <taxon>Pseudomonadati</taxon>
        <taxon>Pseudomonadota</taxon>
        <taxon>Alphaproteobacteria</taxon>
        <taxon>Hyphomicrobiales</taxon>
        <taxon>Rhizobiaceae</taxon>
        <taxon>Ciceribacter</taxon>
    </lineage>
</organism>
<protein>
    <submittedName>
        <fullName evidence="1">Uncharacterized protein</fullName>
    </submittedName>
</protein>
<gene>
    <name evidence="1" type="ORF">RNA01_40950</name>
</gene>
<comment type="caution">
    <text evidence="1">The sequence shown here is derived from an EMBL/GenBank/DDBJ whole genome shotgun (WGS) entry which is preliminary data.</text>
</comment>
<sequence length="150" mass="17182">MPNLYPASSYSRRSPHSDDLFNFQVFNVNAEPKYLRQYDLEGFSSQSIDLVRFCQMIAKIAVVYGTHYFGFDTFNPTVVDFVRTDFPPGNPATGHFANVGCLWRRKRLATESLHEIEVGEMRWQGKTMAAVRVQLFASYGMPSYYVTIGE</sequence>
<evidence type="ECO:0000313" key="2">
    <source>
        <dbReference type="Proteomes" id="UP000321717"/>
    </source>
</evidence>
<keyword evidence="2" id="KW-1185">Reference proteome</keyword>
<proteinExistence type="predicted"/>